<evidence type="ECO:0000313" key="3">
    <source>
        <dbReference type="Proteomes" id="UP000037251"/>
    </source>
</evidence>
<feature type="compositionally biased region" description="Basic and acidic residues" evidence="1">
    <location>
        <begin position="572"/>
        <end position="587"/>
    </location>
</feature>
<evidence type="ECO:0000256" key="1">
    <source>
        <dbReference type="SAM" id="MobiDB-lite"/>
    </source>
</evidence>
<dbReference type="Gene3D" id="1.25.10.10">
    <property type="entry name" value="Leucine-rich Repeat Variant"/>
    <property type="match status" value="2"/>
</dbReference>
<organism evidence="2 3">
    <name type="scientific">Streptomyces resistomycificus</name>
    <dbReference type="NCBI Taxonomy" id="67356"/>
    <lineage>
        <taxon>Bacteria</taxon>
        <taxon>Bacillati</taxon>
        <taxon>Actinomycetota</taxon>
        <taxon>Actinomycetes</taxon>
        <taxon>Kitasatosporales</taxon>
        <taxon>Streptomycetaceae</taxon>
        <taxon>Streptomyces</taxon>
        <taxon>Streptomyces aurantiacus group</taxon>
    </lineage>
</organism>
<feature type="region of interest" description="Disordered" evidence="1">
    <location>
        <begin position="564"/>
        <end position="587"/>
    </location>
</feature>
<evidence type="ECO:0000313" key="2">
    <source>
        <dbReference type="EMBL" id="KOG32697.1"/>
    </source>
</evidence>
<proteinExistence type="predicted"/>
<protein>
    <submittedName>
        <fullName evidence="2">PE-PGRS family protein</fullName>
    </submittedName>
</protein>
<dbReference type="EMBL" id="LGUS01000181">
    <property type="protein sequence ID" value="KOG32697.1"/>
    <property type="molecule type" value="Genomic_DNA"/>
</dbReference>
<dbReference type="InterPro" id="IPR011989">
    <property type="entry name" value="ARM-like"/>
</dbReference>
<keyword evidence="3" id="KW-1185">Reference proteome</keyword>
<accession>A0A0L8L3G2</accession>
<dbReference type="Proteomes" id="UP000037251">
    <property type="component" value="Unassembled WGS sequence"/>
</dbReference>
<dbReference type="InterPro" id="IPR016024">
    <property type="entry name" value="ARM-type_fold"/>
</dbReference>
<dbReference type="SUPFAM" id="SSF48371">
    <property type="entry name" value="ARM repeat"/>
    <property type="match status" value="1"/>
</dbReference>
<comment type="caution">
    <text evidence="2">The sequence shown here is derived from an EMBL/GenBank/DDBJ whole genome shotgun (WGS) entry which is preliminary data.</text>
</comment>
<name>A0A0L8L3G2_9ACTN</name>
<dbReference type="OrthoDB" id="3699606at2"/>
<dbReference type="PATRIC" id="fig|67356.5.peg.5621"/>
<sequence>MSRVAGGREEFAELLRRAGLEDLGDWPVEEVLPPEAAWRRALAGGAEPVVTLPAGPGLPAELNARWHRLASGAGILAGDGVFLVDVVGDRTRCRARRWTRVRLGDGWDLAGVFTPEPGRPGFLTLSRDGETLLAAATEDDSVRLLLVDRIRERQEADAREAADETPRERAAAWTALSGQPTPGEKLLDAWARGVCANRSVPHDVRIRLLARSPYSLYSPMPTAVVDAVLADPDWTLRARAAECQPNITPSQWARVILAERSDRRRWILVMLAADRRAELTEDTCRRLAADPSPRVRSEAARLEGLPVSLLVALTGDMDGGVRAAACRAAWPHLDAAGREALLADPDGTVRARARLLHHQVHPMPRSVFEDQDLRTDALETCRLERDFAVHLARHGERAERCFLAANPRLDPDVVALLGEDPDASVRFAVSKRADLTEEQRAAIRIDFDPGVHYHPLDWVVALHHDDDAMRRLAASAHPLVRRSVARARRLPPDVVDRLAHDEDRVVQLFLAEACDDAPADMLMNVWQWWDGSLSAPDRPRGHPNFPRSDLLRYADDPNPRMRRLVLDDPESTPDHVERQSRDSSAEVRYRAATDPRLPAACAVRLLEDPHESVRHAAVMHPHLPARLLVGLLRSPDDAEWAARNPALPVEVMRRMAESAVRE</sequence>
<reference evidence="3" key="1">
    <citation type="submission" date="2015-07" db="EMBL/GenBank/DDBJ databases">
        <authorList>
            <person name="Ju K.-S."/>
            <person name="Doroghazi J.R."/>
            <person name="Metcalf W.W."/>
        </authorList>
    </citation>
    <scope>NUCLEOTIDE SEQUENCE [LARGE SCALE GENOMIC DNA]</scope>
    <source>
        <strain evidence="3">NRRL 2290</strain>
    </source>
</reference>
<dbReference type="AlphaFoldDB" id="A0A0L8L3G2"/>
<dbReference type="eggNOG" id="COG5330">
    <property type="taxonomic scope" value="Bacteria"/>
</dbReference>
<dbReference type="STRING" id="67356.AQJ84_01475"/>
<gene>
    <name evidence="2" type="ORF">ADK37_26230</name>
</gene>